<dbReference type="SUPFAM" id="SSF50370">
    <property type="entry name" value="Ricin B-like lectins"/>
    <property type="match status" value="1"/>
</dbReference>
<dbReference type="CDD" id="cd00161">
    <property type="entry name" value="beta-trefoil_Ricin-like"/>
    <property type="match status" value="1"/>
</dbReference>
<dbReference type="EMBL" id="SMLD01000307">
    <property type="protein sequence ID" value="TDE20836.1"/>
    <property type="molecule type" value="Genomic_DNA"/>
</dbReference>
<feature type="chain" id="PRO_5038711579" description="Ricin B lectin domain-containing protein" evidence="1">
    <location>
        <begin position="21"/>
        <end position="164"/>
    </location>
</feature>
<evidence type="ECO:0000259" key="2">
    <source>
        <dbReference type="SMART" id="SM00458"/>
    </source>
</evidence>
<dbReference type="RefSeq" id="WP_132641739.1">
    <property type="nucleotide sequence ID" value="NZ_SMLD01000307.1"/>
</dbReference>
<name>A0A4R5E2G0_9ACTN</name>
<dbReference type="PROSITE" id="PS50231">
    <property type="entry name" value="RICIN_B_LECTIN"/>
    <property type="match status" value="1"/>
</dbReference>
<dbReference type="Proteomes" id="UP000295136">
    <property type="component" value="Unassembled WGS sequence"/>
</dbReference>
<evidence type="ECO:0000313" key="3">
    <source>
        <dbReference type="EMBL" id="TDE20836.1"/>
    </source>
</evidence>
<evidence type="ECO:0000256" key="1">
    <source>
        <dbReference type="SAM" id="SignalP"/>
    </source>
</evidence>
<dbReference type="InterPro" id="IPR000772">
    <property type="entry name" value="Ricin_B_lectin"/>
</dbReference>
<dbReference type="SMART" id="SM00458">
    <property type="entry name" value="RICIN"/>
    <property type="match status" value="1"/>
</dbReference>
<proteinExistence type="predicted"/>
<keyword evidence="1" id="KW-0732">Signal</keyword>
<evidence type="ECO:0000313" key="4">
    <source>
        <dbReference type="Proteomes" id="UP000295136"/>
    </source>
</evidence>
<feature type="signal peptide" evidence="1">
    <location>
        <begin position="1"/>
        <end position="20"/>
    </location>
</feature>
<gene>
    <name evidence="3" type="ORF">E1295_47030</name>
</gene>
<accession>A0A4R5E2G0</accession>
<reference evidence="3 4" key="1">
    <citation type="submission" date="2019-03" db="EMBL/GenBank/DDBJ databases">
        <title>Draft genome sequences of novel Actinobacteria.</title>
        <authorList>
            <person name="Sahin N."/>
            <person name="Ay H."/>
            <person name="Saygin H."/>
        </authorList>
    </citation>
    <scope>NUCLEOTIDE SEQUENCE [LARGE SCALE GENOMIC DNA]</scope>
    <source>
        <strain evidence="3 4">6K102</strain>
    </source>
</reference>
<keyword evidence="4" id="KW-1185">Reference proteome</keyword>
<dbReference type="Gene3D" id="2.80.10.50">
    <property type="match status" value="1"/>
</dbReference>
<dbReference type="AlphaFoldDB" id="A0A4R5E2G0"/>
<feature type="domain" description="Ricin B lectin" evidence="2">
    <location>
        <begin position="34"/>
        <end position="164"/>
    </location>
</feature>
<comment type="caution">
    <text evidence="3">The sequence shown here is derived from an EMBL/GenBank/DDBJ whole genome shotgun (WGS) entry which is preliminary data.</text>
</comment>
<organism evidence="3 4">
    <name type="scientific">Nonomuraea mesophila</name>
    <dbReference type="NCBI Taxonomy" id="2530382"/>
    <lineage>
        <taxon>Bacteria</taxon>
        <taxon>Bacillati</taxon>
        <taxon>Actinomycetota</taxon>
        <taxon>Actinomycetes</taxon>
        <taxon>Streptosporangiales</taxon>
        <taxon>Streptosporangiaceae</taxon>
        <taxon>Nonomuraea</taxon>
    </lineage>
</organism>
<dbReference type="InterPro" id="IPR035992">
    <property type="entry name" value="Ricin_B-like_lectins"/>
</dbReference>
<sequence>MMLRKLFACVAVMTTLPLWAAPADAHRTKSAQSSQVIRNKSSRLCLVARGAHGSPIAQTSCDAHYADQKWFFRYPWGTSDARFQILNVHKNLCLVARGSTESSATLAGCNATWADQLWTRRGWAHVDYERFTNVNSGLCLAARAGRPAIQTRCGSWDDQVWFPW</sequence>
<protein>
    <recommendedName>
        <fullName evidence="2">Ricin B lectin domain-containing protein</fullName>
    </recommendedName>
</protein>